<dbReference type="InterPro" id="IPR027417">
    <property type="entry name" value="P-loop_NTPase"/>
</dbReference>
<gene>
    <name evidence="3" type="ORF">B296_00050626</name>
</gene>
<dbReference type="GO" id="GO:0005524">
    <property type="term" value="F:ATP binding"/>
    <property type="evidence" value="ECO:0007669"/>
    <property type="project" value="UniProtKB-KW"/>
</dbReference>
<evidence type="ECO:0000256" key="2">
    <source>
        <dbReference type="ARBA" id="ARBA00022840"/>
    </source>
</evidence>
<sequence length="212" mass="23152">MLTSIASAFVGLVSIASNAAINGDLCLLRPHCTVTSQVRSLFFFLFLFLSSSSATSSSSLVLSPSSAIPSSSPFFLPLRNTGSINLLCWYISIDPVLEADLAILDEIDSGLDVDALQDVANAVNGLLTPNNSVLIITHYQRLLDYINPSYVHIMVGASYLIRITVKEKLIYSRCLFCLFHFQEEGMIVKTGDVSLAEQLEREGYRGISMSQS</sequence>
<evidence type="ECO:0000313" key="4">
    <source>
        <dbReference type="Proteomes" id="UP000287651"/>
    </source>
</evidence>
<keyword evidence="1" id="KW-0547">Nucleotide-binding</keyword>
<dbReference type="Proteomes" id="UP000287651">
    <property type="component" value="Unassembled WGS sequence"/>
</dbReference>
<protein>
    <submittedName>
        <fullName evidence="3">Uncharacterized protein</fullName>
    </submittedName>
</protein>
<evidence type="ECO:0000256" key="1">
    <source>
        <dbReference type="ARBA" id="ARBA00022741"/>
    </source>
</evidence>
<name>A0A426YKA2_ENSVE</name>
<keyword evidence="2" id="KW-0067">ATP-binding</keyword>
<dbReference type="PANTHER" id="PTHR43204">
    <property type="entry name" value="ABC TRANSPORTER I FAMILY MEMBER 6, CHLOROPLASTIC"/>
    <property type="match status" value="1"/>
</dbReference>
<accession>A0A426YKA2</accession>
<dbReference type="InterPro" id="IPR010230">
    <property type="entry name" value="FeS-cluster_ATPase_SufC"/>
</dbReference>
<proteinExistence type="predicted"/>
<dbReference type="PANTHER" id="PTHR43204:SF1">
    <property type="entry name" value="ABC TRANSPORTER I FAMILY MEMBER 6, CHLOROPLASTIC"/>
    <property type="match status" value="1"/>
</dbReference>
<reference evidence="3 4" key="1">
    <citation type="journal article" date="2014" name="Agronomy (Basel)">
        <title>A Draft Genome Sequence for Ensete ventricosum, the Drought-Tolerant Tree Against Hunger.</title>
        <authorList>
            <person name="Harrison J."/>
            <person name="Moore K.A."/>
            <person name="Paszkiewicz K."/>
            <person name="Jones T."/>
            <person name="Grant M."/>
            <person name="Ambacheew D."/>
            <person name="Muzemil S."/>
            <person name="Studholme D.J."/>
        </authorList>
    </citation>
    <scope>NUCLEOTIDE SEQUENCE [LARGE SCALE GENOMIC DNA]</scope>
</reference>
<dbReference type="SUPFAM" id="SSF52540">
    <property type="entry name" value="P-loop containing nucleoside triphosphate hydrolases"/>
    <property type="match status" value="1"/>
</dbReference>
<dbReference type="EMBL" id="AMZH03011815">
    <property type="protein sequence ID" value="RRT52172.1"/>
    <property type="molecule type" value="Genomic_DNA"/>
</dbReference>
<evidence type="ECO:0000313" key="3">
    <source>
        <dbReference type="EMBL" id="RRT52172.1"/>
    </source>
</evidence>
<dbReference type="Gene3D" id="3.40.50.300">
    <property type="entry name" value="P-loop containing nucleotide triphosphate hydrolases"/>
    <property type="match status" value="1"/>
</dbReference>
<dbReference type="AlphaFoldDB" id="A0A426YKA2"/>
<organism evidence="3 4">
    <name type="scientific">Ensete ventricosum</name>
    <name type="common">Abyssinian banana</name>
    <name type="synonym">Musa ensete</name>
    <dbReference type="NCBI Taxonomy" id="4639"/>
    <lineage>
        <taxon>Eukaryota</taxon>
        <taxon>Viridiplantae</taxon>
        <taxon>Streptophyta</taxon>
        <taxon>Embryophyta</taxon>
        <taxon>Tracheophyta</taxon>
        <taxon>Spermatophyta</taxon>
        <taxon>Magnoliopsida</taxon>
        <taxon>Liliopsida</taxon>
        <taxon>Zingiberales</taxon>
        <taxon>Musaceae</taxon>
        <taxon>Ensete</taxon>
    </lineage>
</organism>
<comment type="caution">
    <text evidence="3">The sequence shown here is derived from an EMBL/GenBank/DDBJ whole genome shotgun (WGS) entry which is preliminary data.</text>
</comment>